<evidence type="ECO:0000313" key="2">
    <source>
        <dbReference type="Proteomes" id="UP000827133"/>
    </source>
</evidence>
<protein>
    <submittedName>
        <fullName evidence="1">Uncharacterized protein</fullName>
    </submittedName>
</protein>
<organism evidence="1 2">
    <name type="scientific">Fusarium musae</name>
    <dbReference type="NCBI Taxonomy" id="1042133"/>
    <lineage>
        <taxon>Eukaryota</taxon>
        <taxon>Fungi</taxon>
        <taxon>Dikarya</taxon>
        <taxon>Ascomycota</taxon>
        <taxon>Pezizomycotina</taxon>
        <taxon>Sordariomycetes</taxon>
        <taxon>Hypocreomycetidae</taxon>
        <taxon>Hypocreales</taxon>
        <taxon>Nectriaceae</taxon>
        <taxon>Fusarium</taxon>
    </lineage>
</organism>
<sequence length="207" mass="23156">MEAQRQDLIQLAAALRKGTQAGTGNLEKPQGRETAFTNAFIAGLEKELEPKANCINYNFKVVKYLYRDYNHYANSTHNGSEELKEYWKGCAPWFNAAYMSKAKDTMGTYQALAMQDFVNTDLKATPPCISKAVFFLFGDKDSGNTSPCIVDVQTIAAKCGAENPRALKREHLMDLTPQQLQAIYEAKVPILKNLFSANDLLLDFLRA</sequence>
<keyword evidence="2" id="KW-1185">Reference proteome</keyword>
<dbReference type="KEGG" id="fmu:J7337_012181"/>
<comment type="caution">
    <text evidence="1">The sequence shown here is derived from an EMBL/GenBank/DDBJ whole genome shotgun (WGS) entry which is preliminary data.</text>
</comment>
<name>A0A9P8D5F5_9HYPO</name>
<proteinExistence type="predicted"/>
<dbReference type="EMBL" id="JAHBCI010000010">
    <property type="protein sequence ID" value="KAG9495627.1"/>
    <property type="molecule type" value="Genomic_DNA"/>
</dbReference>
<evidence type="ECO:0000313" key="1">
    <source>
        <dbReference type="EMBL" id="KAG9495627.1"/>
    </source>
</evidence>
<accession>A0A9P8D5F5</accession>
<dbReference type="GeneID" id="68320037"/>
<dbReference type="RefSeq" id="XP_044674627.1">
    <property type="nucleotide sequence ID" value="XM_044829711.1"/>
</dbReference>
<dbReference type="AlphaFoldDB" id="A0A9P8D5F5"/>
<gene>
    <name evidence="1" type="ORF">J7337_012181</name>
</gene>
<dbReference type="Proteomes" id="UP000827133">
    <property type="component" value="Unassembled WGS sequence"/>
</dbReference>
<reference evidence="1" key="1">
    <citation type="journal article" date="2021" name="Mol. Plant Microbe Interact.">
        <title>Telomere to telomere genome assembly of Fusarium musae F31, causal agent of crown rot disease of banana.</title>
        <authorList>
            <person name="Degradi L."/>
            <person name="Tava V."/>
            <person name="Kunova A."/>
            <person name="Cortesi P."/>
            <person name="Saracchi M."/>
            <person name="Pasquali M."/>
        </authorList>
    </citation>
    <scope>NUCLEOTIDE SEQUENCE</scope>
    <source>
        <strain evidence="1">F31</strain>
    </source>
</reference>